<dbReference type="InterPro" id="IPR016035">
    <property type="entry name" value="Acyl_Trfase/lysoPLipase"/>
</dbReference>
<feature type="transmembrane region" description="Helical" evidence="1">
    <location>
        <begin position="363"/>
        <end position="386"/>
    </location>
</feature>
<gene>
    <name evidence="3" type="ORF">IV454_32260</name>
</gene>
<feature type="transmembrane region" description="Helical" evidence="1">
    <location>
        <begin position="550"/>
        <end position="568"/>
    </location>
</feature>
<keyword evidence="1" id="KW-0472">Membrane</keyword>
<keyword evidence="1" id="KW-0812">Transmembrane</keyword>
<feature type="transmembrane region" description="Helical" evidence="1">
    <location>
        <begin position="517"/>
        <end position="538"/>
    </location>
</feature>
<dbReference type="RefSeq" id="WP_206089620.1">
    <property type="nucleotide sequence ID" value="NZ_CP065053.1"/>
</dbReference>
<protein>
    <submittedName>
        <fullName evidence="3">Peptidoglycan-binding protein</fullName>
    </submittedName>
</protein>
<feature type="transmembrane region" description="Helical" evidence="1">
    <location>
        <begin position="589"/>
        <end position="610"/>
    </location>
</feature>
<feature type="domain" description="Peptidoglycan binding-like" evidence="2">
    <location>
        <begin position="12"/>
        <end position="74"/>
    </location>
</feature>
<name>A0AA48WCU0_9BURK</name>
<dbReference type="PANTHER" id="PTHR10728">
    <property type="entry name" value="CYTOSOLIC PHOSPHOLIPASE A2"/>
    <property type="match status" value="1"/>
</dbReference>
<keyword evidence="4" id="KW-1185">Reference proteome</keyword>
<feature type="transmembrane region" description="Helical" evidence="1">
    <location>
        <begin position="235"/>
        <end position="259"/>
    </location>
</feature>
<feature type="transmembrane region" description="Helical" evidence="1">
    <location>
        <begin position="279"/>
        <end position="301"/>
    </location>
</feature>
<evidence type="ECO:0000256" key="1">
    <source>
        <dbReference type="SAM" id="Phobius"/>
    </source>
</evidence>
<dbReference type="InterPro" id="IPR036366">
    <property type="entry name" value="PGBDSf"/>
</dbReference>
<dbReference type="InterPro" id="IPR036365">
    <property type="entry name" value="PGBD-like_sf"/>
</dbReference>
<reference evidence="3 4" key="1">
    <citation type="submission" date="2020-11" db="EMBL/GenBank/DDBJ databases">
        <authorList>
            <person name="Sun Q."/>
        </authorList>
    </citation>
    <scope>NUCLEOTIDE SEQUENCE [LARGE SCALE GENOMIC DNA]</scope>
    <source>
        <strain evidence="3 4">P8398</strain>
    </source>
</reference>
<evidence type="ECO:0000313" key="4">
    <source>
        <dbReference type="Proteomes" id="UP000662888"/>
    </source>
</evidence>
<proteinExistence type="predicted"/>
<dbReference type="SUPFAM" id="SSF52151">
    <property type="entry name" value="FabD/lysophospholipase-like"/>
    <property type="match status" value="2"/>
</dbReference>
<dbReference type="InterPro" id="IPR002477">
    <property type="entry name" value="Peptidoglycan-bd-like"/>
</dbReference>
<feature type="transmembrane region" description="Helical" evidence="1">
    <location>
        <begin position="480"/>
        <end position="505"/>
    </location>
</feature>
<dbReference type="EMBL" id="CP065053">
    <property type="protein sequence ID" value="QPI50018.1"/>
    <property type="molecule type" value="Genomic_DNA"/>
</dbReference>
<organism evidence="3 4">
    <name type="scientific">Massilia antarctica</name>
    <dbReference type="NCBI Taxonomy" id="2765360"/>
    <lineage>
        <taxon>Bacteria</taxon>
        <taxon>Pseudomonadati</taxon>
        <taxon>Pseudomonadota</taxon>
        <taxon>Betaproteobacteria</taxon>
        <taxon>Burkholderiales</taxon>
        <taxon>Oxalobacteraceae</taxon>
        <taxon>Telluria group</taxon>
        <taxon>Massilia</taxon>
    </lineage>
</organism>
<feature type="transmembrane region" description="Helical" evidence="1">
    <location>
        <begin position="321"/>
        <end position="343"/>
    </location>
</feature>
<evidence type="ECO:0000313" key="3">
    <source>
        <dbReference type="EMBL" id="QPI50018.1"/>
    </source>
</evidence>
<dbReference type="Proteomes" id="UP000662888">
    <property type="component" value="Chromosome"/>
</dbReference>
<feature type="transmembrane region" description="Helical" evidence="1">
    <location>
        <begin position="438"/>
        <end position="460"/>
    </location>
</feature>
<dbReference type="Pfam" id="PF01471">
    <property type="entry name" value="PG_binding_1"/>
    <property type="match status" value="1"/>
</dbReference>
<dbReference type="Gene3D" id="1.10.101.10">
    <property type="entry name" value="PGBD-like superfamily/PGBD"/>
    <property type="match status" value="1"/>
</dbReference>
<sequence length="1084" mass="118447">MTFHFDHQCSDHVRDVQRKLASLSVRDGAYYQGAIDGQYGPVTRSAVEKFQAANHDEEYAELLVTGEMNLATWQEINRQAGTYFTEAWQFEFEGCRGAVPDSVRPADRDALIASVHQANMAGLAFSGGGIRSATFNLGILQALAEMRMLRDFDYLSTVSGGGYIGSWFSKWLHREGGDITRLEQALMPGTPDKPVDREPGEIGFLRQYSNYLTPKTGLFSADTWSVLTTYARNTLLNLAILVSLLAASMVVPRLLVWLVNDQFGGGTLANLPSMPANQWNIWSIVAVGAAAFAVFCIAISISTKPNPRRTGWLRGQSQASILLFIVLPLLVAAFAGGCALWNSRADIALRWGQLLNPDADGSAFLAWFYLPGLCYFAAWAVGWLVAQGFNLQLEADLGRERAARDLQRTEAGTAAPQHVRRENDSPAPALLGEVIGHLLCAVAAFAVGALIVILGVAHLADIYPLEKVPRGVGIVQVVSFGLPAILCIFGITMVLSVGLVGRMYADRSREWWSRQGAWTSIMVCAWLALVAVSLYAPAVIAYGRHGAQEWFAALSLSWVATTVGGLLLGHSSASGKGASRPYLESVAALAPFVFSVGALCLVSALLHAALFDAVAFPVRPEKLSLSKAFELYNAQTRLAKLPKLLIALATLLSVGLLLTRRVDINKFSLHMMYRNRLVRTYLGASNAKRLPHPFTNFDDHDDVRMDELLKANGGMQRPYLIVNTALNLVNGAELAWQTRKAAGFSFTPAFCGFELPGMSQPGTNNPRAEASRGAYRRTSDYRASNGSLHKEESGIRLGMAMAVSGAAASPSMGYHSSPALSFLMTLFNVRLGRWFENPRTRIPNRSSTSPLMGLFPLLSELFGLTNADSNHVYLSDGGHFENLGIYELVRRRCRLIVAVDAGADGGLNFEDLGNALRKCATDLHVEIDIGVGDIDLEPDFRFSRAHCVKGTIRYDKSDQGGTEGTLLYIKPSLIGTEAADVLNYRKTNKSFPHQSTTDQWFDENQFESYRSLGYRIGMLALRDAAGAAQLPLNPQAPQGPGHDILRLCQALGNKWGSKRIVERRTATVHPLIVPVERRQGERRS</sequence>
<accession>A0AA48WCU0</accession>
<dbReference type="PANTHER" id="PTHR10728:SF40">
    <property type="entry name" value="PATATIN FAMILY PROTEIN"/>
    <property type="match status" value="1"/>
</dbReference>
<dbReference type="SUPFAM" id="SSF47090">
    <property type="entry name" value="PGBD-like"/>
    <property type="match status" value="1"/>
</dbReference>
<dbReference type="Gene3D" id="3.40.1090.10">
    <property type="entry name" value="Cytosolic phospholipase A2 catalytic domain"/>
    <property type="match status" value="2"/>
</dbReference>
<keyword evidence="1" id="KW-1133">Transmembrane helix</keyword>
<evidence type="ECO:0000259" key="2">
    <source>
        <dbReference type="Pfam" id="PF01471"/>
    </source>
</evidence>